<gene>
    <name evidence="1" type="ORF">FCM35_KLT15330</name>
</gene>
<dbReference type="PANTHER" id="PTHR31343">
    <property type="entry name" value="T15D22.8"/>
    <property type="match status" value="1"/>
</dbReference>
<keyword evidence="2" id="KW-1185">Reference proteome</keyword>
<dbReference type="EMBL" id="SWLB01000003">
    <property type="protein sequence ID" value="KAF3339559.1"/>
    <property type="molecule type" value="Genomic_DNA"/>
</dbReference>
<dbReference type="OrthoDB" id="784906at2759"/>
<dbReference type="InterPro" id="IPR008507">
    <property type="entry name" value="DUF789"/>
</dbReference>
<dbReference type="Pfam" id="PF05623">
    <property type="entry name" value="DUF789"/>
    <property type="match status" value="1"/>
</dbReference>
<name>A0A833RUN2_9POAL</name>
<dbReference type="AlphaFoldDB" id="A0A833RUN2"/>
<comment type="caution">
    <text evidence="1">The sequence shown here is derived from an EMBL/GenBank/DDBJ whole genome shotgun (WGS) entry which is preliminary data.</text>
</comment>
<reference evidence="1" key="1">
    <citation type="submission" date="2020-01" db="EMBL/GenBank/DDBJ databases">
        <title>Genome sequence of Kobresia littledalei, the first chromosome-level genome in the family Cyperaceae.</title>
        <authorList>
            <person name="Qu G."/>
        </authorList>
    </citation>
    <scope>NUCLEOTIDE SEQUENCE</scope>
    <source>
        <strain evidence="1">C.B.Clarke</strain>
        <tissue evidence="1">Leaf</tissue>
    </source>
</reference>
<organism evidence="1 2">
    <name type="scientific">Carex littledalei</name>
    <dbReference type="NCBI Taxonomy" id="544730"/>
    <lineage>
        <taxon>Eukaryota</taxon>
        <taxon>Viridiplantae</taxon>
        <taxon>Streptophyta</taxon>
        <taxon>Embryophyta</taxon>
        <taxon>Tracheophyta</taxon>
        <taxon>Spermatophyta</taxon>
        <taxon>Magnoliopsida</taxon>
        <taxon>Liliopsida</taxon>
        <taxon>Poales</taxon>
        <taxon>Cyperaceae</taxon>
        <taxon>Cyperoideae</taxon>
        <taxon>Cariceae</taxon>
        <taxon>Carex</taxon>
        <taxon>Carex subgen. Euthyceras</taxon>
    </lineage>
</organism>
<dbReference type="Proteomes" id="UP000623129">
    <property type="component" value="Unassembled WGS sequence"/>
</dbReference>
<dbReference type="PANTHER" id="PTHR31343:SF42">
    <property type="entry name" value="T15D22.8"/>
    <property type="match status" value="1"/>
</dbReference>
<evidence type="ECO:0000313" key="1">
    <source>
        <dbReference type="EMBL" id="KAF3339559.1"/>
    </source>
</evidence>
<protein>
    <submittedName>
        <fullName evidence="1">Uncharacterized protein</fullName>
    </submittedName>
</protein>
<sequence length="300" mass="34714">MNLGLGLEPVMPKYNPSNLDQFLKHVTPSIHAQYQSDVPPWGQPYFELKNLWEAYKEWSTYGLGVTLVPQGLAEVVQYYVPFLSGIGLYQQPAPSETMNLFSGINQGEEINSSSASCQNQNQNKLRNEGSLNKVMNPDLLYQYLEDEKPTNRKPFADKIMELADEFPELMTLKSCDLLPNSWFSISWYPIYRIPMANMLSDLHVSFLTFHSLSTPKREHPPNKILLPPFGLATYRYDFFHPIWKSECGTQHETLLRCHMKDAAINHMCLLQVAHPDLVFFVSEGDRSLQFEEKERKYIRR</sequence>
<proteinExistence type="predicted"/>
<accession>A0A833RUN2</accession>
<evidence type="ECO:0000313" key="2">
    <source>
        <dbReference type="Proteomes" id="UP000623129"/>
    </source>
</evidence>